<dbReference type="AlphaFoldDB" id="A0A7X1AUT3"/>
<dbReference type="Gene3D" id="2.60.120.260">
    <property type="entry name" value="Galactose-binding domain-like"/>
    <property type="match status" value="2"/>
</dbReference>
<dbReference type="GO" id="GO:0005975">
    <property type="term" value="P:carbohydrate metabolic process"/>
    <property type="evidence" value="ECO:0007669"/>
    <property type="project" value="InterPro"/>
</dbReference>
<dbReference type="InterPro" id="IPR008928">
    <property type="entry name" value="6-hairpin_glycosidase_sf"/>
</dbReference>
<name>A0A7X1AUT3_9BACT</name>
<feature type="domain" description="Alpha-L-rhamnosidase six-hairpin glycosidase" evidence="1">
    <location>
        <begin position="365"/>
        <end position="714"/>
    </location>
</feature>
<evidence type="ECO:0000313" key="2">
    <source>
        <dbReference type="EMBL" id="MBC2600413.1"/>
    </source>
</evidence>
<dbReference type="Pfam" id="PF17389">
    <property type="entry name" value="Bac_rhamnosid6H"/>
    <property type="match status" value="1"/>
</dbReference>
<dbReference type="PANTHER" id="PTHR34987">
    <property type="entry name" value="C, PUTATIVE (AFU_ORTHOLOGUE AFUA_3G02880)-RELATED"/>
    <property type="match status" value="1"/>
</dbReference>
<dbReference type="SUPFAM" id="SSF48208">
    <property type="entry name" value="Six-hairpin glycosidases"/>
    <property type="match status" value="1"/>
</dbReference>
<dbReference type="Proteomes" id="UP000525652">
    <property type="component" value="Unassembled WGS sequence"/>
</dbReference>
<accession>A0A7X1AUT3</accession>
<sequence>MKEFIDTCPPPESVQWTWADQEHPNQTVLFRTRITGLEDYGKIAVQITAQTRFYLYANGEYLGQGPCPSIWPDSTYNSYSVEASEGVLNLAVIVHSYGVRTQSHALAPAGLWARLIGLRDGSWMPIEIVPEAWKHCPQGGWISTQLRRTWATGWMEQFDSAKHPEGWLDPDFDDSSWTTATRVGRPGSTLSPRMTPDLREYSVPATRLRAVAKVSNRAPITDEGEGQLAKILDEEAWQPKEIAPYQSDWDQGRGIRIPAGEEGLALMFDLGEEMVGQTEFSVEAASGIVDHYGAELLRDGRPWAFRGNAEYATRWFASGRNPNFRTLNYNGFRYLLIVLRPDTSPMHLQSFGVWRREADIRPSLTFDSTDPEMQRLWDVSMRTLQVATQETNVDCPTREQALFIADGLWNALWIDQLFDEPSLFEHYLRIVAKAQHENGLMPSAVFSSLNPPHYLIDFCLIFVWGVDVYRRLHPERRDLVEELLPVAERTLRWAQDQIAESGLIEVDPLAIENYDGGRFEVVFLDHPTIWHTFSHPGIERSRIQLALNAFLAIAIDAFSASAEALGYAHRLDVQRLDAERIRKLCHERFWQAERGYYADCFNEEDNALKGWSAQTQVLAVLSGITGGDDAHQLMERLIRDWKHPNICRCTPYFWVYFAEALIVSGHSDQVMPLIREAWSVMTDDPETTTWWETFEGSDRDTRCHPWSALPAWFLQADGLNFRLCGERKAAKPTS</sequence>
<dbReference type="RefSeq" id="WP_185691163.1">
    <property type="nucleotide sequence ID" value="NZ_JACHVA010000018.1"/>
</dbReference>
<dbReference type="PANTHER" id="PTHR34987:SF2">
    <property type="entry name" value="B, PUTATIVE (AFU_ORTHOLOGUE AFUA_7G05040)-RELATED"/>
    <property type="match status" value="1"/>
</dbReference>
<reference evidence="2 3" key="1">
    <citation type="submission" date="2020-07" db="EMBL/GenBank/DDBJ databases">
        <authorList>
            <person name="Feng X."/>
        </authorList>
    </citation>
    <scope>NUCLEOTIDE SEQUENCE [LARGE SCALE GENOMIC DNA]</scope>
    <source>
        <strain evidence="2 3">JCM14086</strain>
    </source>
</reference>
<organism evidence="2 3">
    <name type="scientific">Puniceicoccus vermicola</name>
    <dbReference type="NCBI Taxonomy" id="388746"/>
    <lineage>
        <taxon>Bacteria</taxon>
        <taxon>Pseudomonadati</taxon>
        <taxon>Verrucomicrobiota</taxon>
        <taxon>Opitutia</taxon>
        <taxon>Puniceicoccales</taxon>
        <taxon>Puniceicoccaceae</taxon>
        <taxon>Puniceicoccus</taxon>
    </lineage>
</organism>
<gene>
    <name evidence="2" type="ORF">H5P30_01315</name>
</gene>
<evidence type="ECO:0000313" key="3">
    <source>
        <dbReference type="Proteomes" id="UP000525652"/>
    </source>
</evidence>
<dbReference type="EMBL" id="JACHVA010000018">
    <property type="protein sequence ID" value="MBC2600413.1"/>
    <property type="molecule type" value="Genomic_DNA"/>
</dbReference>
<dbReference type="Gene3D" id="1.50.10.10">
    <property type="match status" value="1"/>
</dbReference>
<protein>
    <recommendedName>
        <fullName evidence="1">Alpha-L-rhamnosidase six-hairpin glycosidase domain-containing protein</fullName>
    </recommendedName>
</protein>
<dbReference type="InterPro" id="IPR012341">
    <property type="entry name" value="6hp_glycosidase-like_sf"/>
</dbReference>
<proteinExistence type="predicted"/>
<comment type="caution">
    <text evidence="2">The sequence shown here is derived from an EMBL/GenBank/DDBJ whole genome shotgun (WGS) entry which is preliminary data.</text>
</comment>
<evidence type="ECO:0000259" key="1">
    <source>
        <dbReference type="Pfam" id="PF17389"/>
    </source>
</evidence>
<keyword evidence="3" id="KW-1185">Reference proteome</keyword>
<dbReference type="InterPro" id="IPR035396">
    <property type="entry name" value="Bac_rhamnosid6H"/>
</dbReference>